<comment type="caution">
    <text evidence="5">The sequence shown here is derived from an EMBL/GenBank/DDBJ whole genome shotgun (WGS) entry which is preliminary data.</text>
</comment>
<dbReference type="PROSITE" id="PS51272">
    <property type="entry name" value="SLH"/>
    <property type="match status" value="3"/>
</dbReference>
<dbReference type="NCBIfam" id="TIGR02543">
    <property type="entry name" value="List_Bact_rpt"/>
    <property type="match status" value="5"/>
</dbReference>
<gene>
    <name evidence="5" type="ORF">LYSBPC_11830</name>
</gene>
<sequence length="1052" mass="114909">MNRSLHETVSILLVCLLIFSSLPIKAAAVTPTLTIQLQTDGQPYNEGEVATSPVTMHVTTSSSDSATVQISQDLGETWQPFDVNQSLTIETEGTHHIWLQVIGQSEIEKRQIRIAPFQNSLAMLFAAATDIIYVNVAAIGANNGTSWANAYTDLQSALTQAVAGKEIWVAKGTYTPTTGTNRAISFQMKNGVAIYGGFAGIEQTRDERNVAAYKTILSGDIGTENNIGDNSYHVFYHGGLSLDNTAILDGVTITGGNANAGGGNNEAGAGMYNENSSPTLTNVTFIGNKANTAGGAMYNENSNPILTNVIFSKNKANSGGAMNNSDSNPIITNALFSDNTATSAGGSIHNWNSIMTLTNVTISGNETDDNKAVIHGGDATSKIRNSIIIGNNGPAYDNKYAGEVTNSLLNLGNNGAQLYSSKGHLESPTSYLLEEVFIDPTNLNYRLKAGSPAINKGNSSYPELVNVLQDLYGKLRIQGGVIDLGAYEAFPYMISYDANEATGGTVPTDKETYGNGDSVTVLGNSGQLEKTGYTFAGWNRQANGGGTNYAAGDSLTINNADVTLYAKWETIQYELSFDTDGGIPTPPPQMIHYNNKVTKPSDPTKIGFTFDGWYKDTDIWNFVVDTVMENTTLQAKWAVAQHIVSFEVDGDSPVPPSQTIDYNNKVTEPPIPTKVGYTFEGWYTEDTFTTKWDFDTDVVTEDTTLYAKWEVAQHTVTFNTYGGSIVQAQTVTYDTAVIAPLSPTRSGYTFEGWYKEPTFITRWKFATDTVKENRTLYAKWANIPINMDRLPSVFILSFETNGGSLIDNQVAFDNELIKVPPIPVKAGYTFDGWYKEPTFITKWDFATDHVTTTTKLYAKWIENRMTTPEPEPMLEPEEPTEPLVTFSDTAGHWANEMIKEIATQGIINGYPDGTFRPNEFIKRQHVVVMLARALELEPIREAASFIDVPVNHPYYEAIMKLQQAGIIDGSKGAFNPDEIVTRAQMAKILVGALNLSLGGTNTFKDVNETHWSYDYITALEREGIALGSNGYFNPNAPLTRAQFVALLYRAFH</sequence>
<reference evidence="5" key="1">
    <citation type="submission" date="2022-08" db="EMBL/GenBank/DDBJ databases">
        <title>Draft genome sequence of Lysinibacillus sp. strain KH24.</title>
        <authorList>
            <person name="Kanbe H."/>
            <person name="Itoh H."/>
        </authorList>
    </citation>
    <scope>NUCLEOTIDE SEQUENCE</scope>
    <source>
        <strain evidence="5">KH24</strain>
    </source>
</reference>
<dbReference type="InterPro" id="IPR011050">
    <property type="entry name" value="Pectin_lyase_fold/virulence"/>
</dbReference>
<dbReference type="Gene3D" id="2.160.20.10">
    <property type="entry name" value="Single-stranded right-handed beta-helix, Pectin lyase-like"/>
    <property type="match status" value="1"/>
</dbReference>
<dbReference type="InterPro" id="IPR051465">
    <property type="entry name" value="Cell_Envelope_Struct_Comp"/>
</dbReference>
<keyword evidence="2 3" id="KW-0732">Signal</keyword>
<dbReference type="Proteomes" id="UP001065593">
    <property type="component" value="Unassembled WGS sequence"/>
</dbReference>
<dbReference type="PANTHER" id="PTHR43308">
    <property type="entry name" value="OUTER MEMBRANE PROTEIN ALPHA-RELATED"/>
    <property type="match status" value="1"/>
</dbReference>
<dbReference type="InterPro" id="IPR059226">
    <property type="entry name" value="Choice_anch_Q_dom"/>
</dbReference>
<dbReference type="InterPro" id="IPR012334">
    <property type="entry name" value="Pectin_lyas_fold"/>
</dbReference>
<organism evidence="5 6">
    <name type="scientific">Lysinibacillus piscis</name>
    <dbReference type="NCBI Taxonomy" id="2518931"/>
    <lineage>
        <taxon>Bacteria</taxon>
        <taxon>Bacillati</taxon>
        <taxon>Bacillota</taxon>
        <taxon>Bacilli</taxon>
        <taxon>Bacillales</taxon>
        <taxon>Bacillaceae</taxon>
        <taxon>Lysinibacillus</taxon>
    </lineage>
</organism>
<accession>A0ABQ5NJ16</accession>
<dbReference type="InterPro" id="IPR042229">
    <property type="entry name" value="Listeria/Bacterioides_rpt_sf"/>
</dbReference>
<feature type="domain" description="SLH" evidence="4">
    <location>
        <begin position="945"/>
        <end position="998"/>
    </location>
</feature>
<dbReference type="SUPFAM" id="SSF51126">
    <property type="entry name" value="Pectin lyase-like"/>
    <property type="match status" value="1"/>
</dbReference>
<dbReference type="InterPro" id="IPR001119">
    <property type="entry name" value="SLH_dom"/>
</dbReference>
<name>A0ABQ5NJ16_9BACI</name>
<dbReference type="EMBL" id="BRZA01000001">
    <property type="protein sequence ID" value="GLC88056.1"/>
    <property type="molecule type" value="Genomic_DNA"/>
</dbReference>
<dbReference type="PANTHER" id="PTHR43308:SF5">
    <property type="entry name" value="S-LAYER PROTEIN _ PEPTIDOGLYCAN ENDO-BETA-N-ACETYLGLUCOSAMINIDASE"/>
    <property type="match status" value="1"/>
</dbReference>
<dbReference type="Gene3D" id="2.60.40.4270">
    <property type="entry name" value="Listeria-Bacteroides repeat domain"/>
    <property type="match status" value="5"/>
</dbReference>
<evidence type="ECO:0000259" key="4">
    <source>
        <dbReference type="PROSITE" id="PS51272"/>
    </source>
</evidence>
<keyword evidence="6" id="KW-1185">Reference proteome</keyword>
<protein>
    <recommendedName>
        <fullName evidence="4">SLH domain-containing protein</fullName>
    </recommendedName>
</protein>
<feature type="domain" description="SLH" evidence="4">
    <location>
        <begin position="881"/>
        <end position="944"/>
    </location>
</feature>
<feature type="chain" id="PRO_5045556106" description="SLH domain-containing protein" evidence="3">
    <location>
        <begin position="27"/>
        <end position="1052"/>
    </location>
</feature>
<dbReference type="Pfam" id="PF00395">
    <property type="entry name" value="SLH"/>
    <property type="match status" value="3"/>
</dbReference>
<proteinExistence type="predicted"/>
<feature type="domain" description="SLH" evidence="4">
    <location>
        <begin position="999"/>
        <end position="1052"/>
    </location>
</feature>
<dbReference type="Pfam" id="PF09479">
    <property type="entry name" value="Flg_new"/>
    <property type="match status" value="5"/>
</dbReference>
<dbReference type="InterPro" id="IPR013378">
    <property type="entry name" value="InlB-like_B-rpt"/>
</dbReference>
<comment type="subcellular location">
    <subcellularLocation>
        <location evidence="1">Cell envelope</location>
    </subcellularLocation>
</comment>
<dbReference type="NCBIfam" id="NF041518">
    <property type="entry name" value="choice_anch_Q"/>
    <property type="match status" value="1"/>
</dbReference>
<feature type="signal peptide" evidence="3">
    <location>
        <begin position="1"/>
        <end position="26"/>
    </location>
</feature>
<evidence type="ECO:0000313" key="6">
    <source>
        <dbReference type="Proteomes" id="UP001065593"/>
    </source>
</evidence>
<evidence type="ECO:0000313" key="5">
    <source>
        <dbReference type="EMBL" id="GLC88056.1"/>
    </source>
</evidence>
<evidence type="ECO:0000256" key="2">
    <source>
        <dbReference type="ARBA" id="ARBA00022729"/>
    </source>
</evidence>
<evidence type="ECO:0000256" key="3">
    <source>
        <dbReference type="SAM" id="SignalP"/>
    </source>
</evidence>
<evidence type="ECO:0000256" key="1">
    <source>
        <dbReference type="ARBA" id="ARBA00004196"/>
    </source>
</evidence>
<dbReference type="RefSeq" id="WP_264987769.1">
    <property type="nucleotide sequence ID" value="NZ_BRZA01000001.1"/>
</dbReference>